<gene>
    <name evidence="1" type="ORF">RS3R1_36860</name>
</gene>
<name>A0ABQ5PM55_9PSED</name>
<protein>
    <recommendedName>
        <fullName evidence="3">Cullin N-terminal domain-containing protein</fullName>
    </recommendedName>
</protein>
<comment type="caution">
    <text evidence="1">The sequence shown here is derived from an EMBL/GenBank/DDBJ whole genome shotgun (WGS) entry which is preliminary data.</text>
</comment>
<reference evidence="1" key="1">
    <citation type="journal article" date="2021" name="Sci. Rep.">
        <title>An efficient direct screening system for microorganisms that activate plant immune responses based on plant-microbe interactions using cultured plant cells.</title>
        <authorList>
            <person name="Kurokawa M."/>
            <person name="Nakano M."/>
            <person name="Kitahata N."/>
            <person name="Kuchitsu K."/>
            <person name="Furuya T."/>
        </authorList>
    </citation>
    <scope>NUCLEOTIDE SEQUENCE</scope>
    <source>
        <strain evidence="1">RS3R-1</strain>
    </source>
</reference>
<dbReference type="Proteomes" id="UP001145022">
    <property type="component" value="Unassembled WGS sequence"/>
</dbReference>
<reference evidence="1" key="2">
    <citation type="submission" date="2022-11" db="EMBL/GenBank/DDBJ databases">
        <title>Draft genome sequencing of Pseudomonas atacamensis RS3R1.</title>
        <authorList>
            <person name="Furuya T."/>
            <person name="Kaneko H."/>
        </authorList>
    </citation>
    <scope>NUCLEOTIDE SEQUENCE</scope>
    <source>
        <strain evidence="1">RS3R-1</strain>
    </source>
</reference>
<organism evidence="1 2">
    <name type="scientific">Pseudomonas atacamensis</name>
    <dbReference type="NCBI Taxonomy" id="2565368"/>
    <lineage>
        <taxon>Bacteria</taxon>
        <taxon>Pseudomonadati</taxon>
        <taxon>Pseudomonadota</taxon>
        <taxon>Gammaproteobacteria</taxon>
        <taxon>Pseudomonadales</taxon>
        <taxon>Pseudomonadaceae</taxon>
        <taxon>Pseudomonas</taxon>
    </lineage>
</organism>
<evidence type="ECO:0000313" key="1">
    <source>
        <dbReference type="EMBL" id="GLH44598.1"/>
    </source>
</evidence>
<accession>A0ABQ5PM55</accession>
<dbReference type="RefSeq" id="WP_281892211.1">
    <property type="nucleotide sequence ID" value="NZ_BSCQ01000042.1"/>
</dbReference>
<reference evidence="1" key="3">
    <citation type="journal article" date="2023" name="J. Biotechnol.">
        <title>Draft Genome Sequences of Endophytic Pseudomonas Strains, Isolated from the Interior of Brassicaceae Plants.</title>
        <authorList>
            <person name="Kaneko H."/>
            <person name="Furuya T."/>
        </authorList>
    </citation>
    <scope>NUCLEOTIDE SEQUENCE</scope>
    <source>
        <strain evidence="1">RS3R-1</strain>
    </source>
</reference>
<sequence>MQDEVANLLWEQSWQVYGESLSKVLSEAFASYKRSAGYDEMQRLYPSAIGDEVFQVLRQALIQQWPKVNGESSHAYVELRGRLKEHVEQYLLRRLVLGNQVAPALRDALFAADLGV</sequence>
<dbReference type="EMBL" id="BSCQ01000042">
    <property type="protein sequence ID" value="GLH44598.1"/>
    <property type="molecule type" value="Genomic_DNA"/>
</dbReference>
<keyword evidence="2" id="KW-1185">Reference proteome</keyword>
<proteinExistence type="predicted"/>
<evidence type="ECO:0000313" key="2">
    <source>
        <dbReference type="Proteomes" id="UP001145022"/>
    </source>
</evidence>
<evidence type="ECO:0008006" key="3">
    <source>
        <dbReference type="Google" id="ProtNLM"/>
    </source>
</evidence>